<keyword evidence="3" id="KW-1185">Reference proteome</keyword>
<protein>
    <submittedName>
        <fullName evidence="2">Uncharacterized protein</fullName>
    </submittedName>
</protein>
<sequence length="92" mass="10012">MASPAAGPGEAEAAGSRRRRPPLSALSAFSSVPAGRAAPPELRYFQREAETGDVSTYDAIFKRPEGYNKNLHRCDREHAKSRGLNVNEEVTL</sequence>
<name>A0A8B9M464_9AVES</name>
<dbReference type="Proteomes" id="UP000694541">
    <property type="component" value="Unplaced"/>
</dbReference>
<feature type="compositionally biased region" description="Low complexity" evidence="1">
    <location>
        <begin position="1"/>
        <end position="14"/>
    </location>
</feature>
<reference evidence="2" key="2">
    <citation type="submission" date="2025-09" db="UniProtKB">
        <authorList>
            <consortium name="Ensembl"/>
        </authorList>
    </citation>
    <scope>IDENTIFICATION</scope>
</reference>
<evidence type="ECO:0000313" key="3">
    <source>
        <dbReference type="Proteomes" id="UP000694541"/>
    </source>
</evidence>
<dbReference type="InterPro" id="IPR027901">
    <property type="entry name" value="CFAP90"/>
</dbReference>
<organism evidence="2 3">
    <name type="scientific">Accipiter nisus</name>
    <name type="common">Eurasian sparrowhawk</name>
    <dbReference type="NCBI Taxonomy" id="211598"/>
    <lineage>
        <taxon>Eukaryota</taxon>
        <taxon>Metazoa</taxon>
        <taxon>Chordata</taxon>
        <taxon>Craniata</taxon>
        <taxon>Vertebrata</taxon>
        <taxon>Euteleostomi</taxon>
        <taxon>Archelosauria</taxon>
        <taxon>Archosauria</taxon>
        <taxon>Dinosauria</taxon>
        <taxon>Saurischia</taxon>
        <taxon>Theropoda</taxon>
        <taxon>Coelurosauria</taxon>
        <taxon>Aves</taxon>
        <taxon>Neognathae</taxon>
        <taxon>Neoaves</taxon>
        <taxon>Telluraves</taxon>
        <taxon>Accipitrimorphae</taxon>
        <taxon>Accipitriformes</taxon>
        <taxon>Accipitridae</taxon>
        <taxon>Accipitrinae</taxon>
        <taxon>Accipiter</taxon>
    </lineage>
</organism>
<accession>A0A8B9M464</accession>
<dbReference type="Pfam" id="PF15074">
    <property type="entry name" value="CFAP90"/>
    <property type="match status" value="1"/>
</dbReference>
<reference evidence="2" key="1">
    <citation type="submission" date="2025-08" db="UniProtKB">
        <authorList>
            <consortium name="Ensembl"/>
        </authorList>
    </citation>
    <scope>IDENTIFICATION</scope>
</reference>
<dbReference type="Ensembl" id="ENSANIT00000001899.1">
    <property type="protein sequence ID" value="ENSANIP00000001846.1"/>
    <property type="gene ID" value="ENSANIG00000001321.1"/>
</dbReference>
<evidence type="ECO:0000313" key="2">
    <source>
        <dbReference type="Ensembl" id="ENSANIP00000001846.1"/>
    </source>
</evidence>
<dbReference type="AlphaFoldDB" id="A0A8B9M464"/>
<proteinExistence type="predicted"/>
<evidence type="ECO:0000256" key="1">
    <source>
        <dbReference type="SAM" id="MobiDB-lite"/>
    </source>
</evidence>
<dbReference type="PANTHER" id="PTHR34444">
    <property type="entry name" value="LOC361192"/>
    <property type="match status" value="1"/>
</dbReference>
<dbReference type="PANTHER" id="PTHR34444:SF1">
    <property type="entry name" value="CILIA- AND FLAGELLA-ASSOCIATED PROTEIN 90"/>
    <property type="match status" value="1"/>
</dbReference>
<feature type="region of interest" description="Disordered" evidence="1">
    <location>
        <begin position="1"/>
        <end position="36"/>
    </location>
</feature>